<accession>A0A4V6I6D6</accession>
<dbReference type="Proteomes" id="UP000029920">
    <property type="component" value="Unassembled WGS sequence"/>
</dbReference>
<keyword evidence="2" id="KW-1185">Reference proteome</keyword>
<name>A0A4V6I6D6_9HELI</name>
<dbReference type="AlphaFoldDB" id="A0A4V6I6D6"/>
<evidence type="ECO:0000313" key="2">
    <source>
        <dbReference type="Proteomes" id="UP000029920"/>
    </source>
</evidence>
<protein>
    <submittedName>
        <fullName evidence="1">Uncharacterized protein</fullName>
    </submittedName>
</protein>
<dbReference type="EMBL" id="JRPC02000039">
    <property type="protein sequence ID" value="TLE13537.1"/>
    <property type="molecule type" value="Genomic_DNA"/>
</dbReference>
<proteinExistence type="predicted"/>
<comment type="caution">
    <text evidence="1">The sequence shown here is derived from an EMBL/GenBank/DDBJ whole genome shotgun (WGS) entry which is preliminary data.</text>
</comment>
<organism evidence="1 2">
    <name type="scientific">Helicobacter apodemus</name>
    <dbReference type="NCBI Taxonomy" id="135569"/>
    <lineage>
        <taxon>Bacteria</taxon>
        <taxon>Pseudomonadati</taxon>
        <taxon>Campylobacterota</taxon>
        <taxon>Epsilonproteobacteria</taxon>
        <taxon>Campylobacterales</taxon>
        <taxon>Helicobacteraceae</taxon>
        <taxon>Helicobacter</taxon>
    </lineage>
</organism>
<sequence>MLVKNWCNRIIHDGVFPYIWVLWDAIEIMEPLFHTFDKEGRINLEGFHYRKDITQDISEFFTR</sequence>
<gene>
    <name evidence="1" type="ORF">LS72_009880</name>
</gene>
<reference evidence="1 2" key="1">
    <citation type="journal article" date="2014" name="Genome Announc.">
        <title>Draft genome sequences of eight enterohepatic helicobacter species isolated from both laboratory and wild rodents.</title>
        <authorList>
            <person name="Sheh A."/>
            <person name="Shen Z."/>
            <person name="Fox J.G."/>
        </authorList>
    </citation>
    <scope>NUCLEOTIDE SEQUENCE [LARGE SCALE GENOMIC DNA]</scope>
    <source>
        <strain evidence="1 2">MIT-03-7007</strain>
    </source>
</reference>
<dbReference type="RefSeq" id="WP_194145602.1">
    <property type="nucleotide sequence ID" value="NZ_JRPC02000039.1"/>
</dbReference>
<evidence type="ECO:0000313" key="1">
    <source>
        <dbReference type="EMBL" id="TLE13537.1"/>
    </source>
</evidence>